<dbReference type="Proteomes" id="UP000199400">
    <property type="component" value="Unassembled WGS sequence"/>
</dbReference>
<dbReference type="STRING" id="54.SAMN02745121_01658"/>
<accession>A0A1I1VHB1</accession>
<proteinExistence type="predicted"/>
<name>A0A1I1VHB1_9BACT</name>
<dbReference type="RefSeq" id="WP_096330423.1">
    <property type="nucleotide sequence ID" value="NZ_FOMX01000004.1"/>
</dbReference>
<evidence type="ECO:0000313" key="2">
    <source>
        <dbReference type="Proteomes" id="UP000199400"/>
    </source>
</evidence>
<dbReference type="OrthoDB" id="5497093at2"/>
<reference evidence="2" key="1">
    <citation type="submission" date="2016-10" db="EMBL/GenBank/DDBJ databases">
        <authorList>
            <person name="Varghese N."/>
            <person name="Submissions S."/>
        </authorList>
    </citation>
    <scope>NUCLEOTIDE SEQUENCE [LARGE SCALE GENOMIC DNA]</scope>
    <source>
        <strain evidence="2">ATCC 25963</strain>
    </source>
</reference>
<sequence>MASAKEVFLAHADNPAYDPTVAELRRSLTAAKQEALEKARTVAQDDLKQVMPILYERIVVTTIQIAAHVGLGVGLALEAIDEARSHTSLSLFSREIREMMTETGVSLKRRHSNRIAKLVAEIEAQRLAWRHNHEFLSWLAFRRDDPRYPPHDRRERLEAFKLQHRLLTSRDAVIGKLGAPLAAALEGHDRFMLANRWRLSPNAEHAVERYSWPLLSLQPGPVVMLEFARMEYDAFVDAGGNKEQAQALLKKIAAAVRDQLAAALEHLPEDARSGLIA</sequence>
<protein>
    <submittedName>
        <fullName evidence="1">Uncharacterized protein</fullName>
    </submittedName>
</protein>
<organism evidence="1 2">
    <name type="scientific">Nannocystis exedens</name>
    <dbReference type="NCBI Taxonomy" id="54"/>
    <lineage>
        <taxon>Bacteria</taxon>
        <taxon>Pseudomonadati</taxon>
        <taxon>Myxococcota</taxon>
        <taxon>Polyangia</taxon>
        <taxon>Nannocystales</taxon>
        <taxon>Nannocystaceae</taxon>
        <taxon>Nannocystis</taxon>
    </lineage>
</organism>
<dbReference type="AlphaFoldDB" id="A0A1I1VHB1"/>
<keyword evidence="2" id="KW-1185">Reference proteome</keyword>
<dbReference type="EMBL" id="FOMX01000004">
    <property type="protein sequence ID" value="SFD79890.1"/>
    <property type="molecule type" value="Genomic_DNA"/>
</dbReference>
<gene>
    <name evidence="1" type="ORF">SAMN02745121_01658</name>
</gene>
<evidence type="ECO:0000313" key="1">
    <source>
        <dbReference type="EMBL" id="SFD79890.1"/>
    </source>
</evidence>